<feature type="chain" id="PRO_5038726972" description="Gram-positive cocci surface proteins LPxTG domain-containing protein" evidence="2">
    <location>
        <begin position="31"/>
        <end position="337"/>
    </location>
</feature>
<dbReference type="GO" id="GO:0005975">
    <property type="term" value="P:carbohydrate metabolic process"/>
    <property type="evidence" value="ECO:0007669"/>
    <property type="project" value="UniProtKB-ARBA"/>
</dbReference>
<dbReference type="EMBL" id="MQVS01000001">
    <property type="protein sequence ID" value="OKL52775.1"/>
    <property type="molecule type" value="Genomic_DNA"/>
</dbReference>
<protein>
    <recommendedName>
        <fullName evidence="5">Gram-positive cocci surface proteins LPxTG domain-containing protein</fullName>
    </recommendedName>
</protein>
<name>A0A1Q5PZA4_9ACTO</name>
<dbReference type="Proteomes" id="UP000185612">
    <property type="component" value="Unassembled WGS sequence"/>
</dbReference>
<dbReference type="OrthoDB" id="10013743at2"/>
<dbReference type="InParanoid" id="A0A1Q5PZA4"/>
<sequence length="337" mass="33969">MKTFQAFWAVGIGGALALAALAGGPAAAFAVPAAVGDEIPLGHTQPVDAPRGAPVCRADSIYTPVGTPAESEVIAIDGAGQPMTTGITITSQLPAGVTWDPATRIIRVDGTVDVPLTVIRIMVTDQGLVDLCEMTVATYRLPAPTITLTDARVEVFVGEQVAMQLLVDAKGRDPFPVTIPALPDWLTWDKQTNLISGQAPRVGEFQFDVFGDGVKYASGTVIVKAKPGAAPSPGPSGGATAPPTPAPQPSVTAIPTSAPQPSPTTIPTSTPQPSASATAPQPATPGPTSAPPPRATPAAPGGQLARTGANAPLLAGGALAASLLGAGLLQLRRRQGH</sequence>
<feature type="compositionally biased region" description="Low complexity" evidence="1">
    <location>
        <begin position="265"/>
        <end position="281"/>
    </location>
</feature>
<reference evidence="4" key="1">
    <citation type="submission" date="2016-12" db="EMBL/GenBank/DDBJ databases">
        <authorList>
            <person name="Meng X."/>
        </authorList>
    </citation>
    <scope>NUCLEOTIDE SEQUENCE [LARGE SCALE GENOMIC DNA]</scope>
    <source>
        <strain evidence="4">DSM 20732</strain>
    </source>
</reference>
<dbReference type="InterPro" id="IPR013783">
    <property type="entry name" value="Ig-like_fold"/>
</dbReference>
<evidence type="ECO:0008006" key="5">
    <source>
        <dbReference type="Google" id="ProtNLM"/>
    </source>
</evidence>
<evidence type="ECO:0000256" key="2">
    <source>
        <dbReference type="SAM" id="SignalP"/>
    </source>
</evidence>
<keyword evidence="2" id="KW-0732">Signal</keyword>
<keyword evidence="4" id="KW-1185">Reference proteome</keyword>
<dbReference type="RefSeq" id="WP_073822520.1">
    <property type="nucleotide sequence ID" value="NZ_MQVS01000001.1"/>
</dbReference>
<dbReference type="GO" id="GO:0016020">
    <property type="term" value="C:membrane"/>
    <property type="evidence" value="ECO:0007669"/>
    <property type="project" value="InterPro"/>
</dbReference>
<organism evidence="3 4">
    <name type="scientific">Buchananella hordeovulneris</name>
    <dbReference type="NCBI Taxonomy" id="52770"/>
    <lineage>
        <taxon>Bacteria</taxon>
        <taxon>Bacillati</taxon>
        <taxon>Actinomycetota</taxon>
        <taxon>Actinomycetes</taxon>
        <taxon>Actinomycetales</taxon>
        <taxon>Actinomycetaceae</taxon>
        <taxon>Buchananella</taxon>
    </lineage>
</organism>
<accession>A0A1Q5PZA4</accession>
<evidence type="ECO:0000313" key="4">
    <source>
        <dbReference type="Proteomes" id="UP000185612"/>
    </source>
</evidence>
<feature type="signal peptide" evidence="2">
    <location>
        <begin position="1"/>
        <end position="30"/>
    </location>
</feature>
<dbReference type="Gene3D" id="2.60.40.10">
    <property type="entry name" value="Immunoglobulins"/>
    <property type="match status" value="1"/>
</dbReference>
<comment type="caution">
    <text evidence="3">The sequence shown here is derived from an EMBL/GenBank/DDBJ whole genome shotgun (WGS) entry which is preliminary data.</text>
</comment>
<dbReference type="SUPFAM" id="SSF49313">
    <property type="entry name" value="Cadherin-like"/>
    <property type="match status" value="1"/>
</dbReference>
<dbReference type="InterPro" id="IPR015919">
    <property type="entry name" value="Cadherin-like_sf"/>
</dbReference>
<dbReference type="GO" id="GO:0005509">
    <property type="term" value="F:calcium ion binding"/>
    <property type="evidence" value="ECO:0007669"/>
    <property type="project" value="InterPro"/>
</dbReference>
<evidence type="ECO:0000256" key="1">
    <source>
        <dbReference type="SAM" id="MobiDB-lite"/>
    </source>
</evidence>
<feature type="region of interest" description="Disordered" evidence="1">
    <location>
        <begin position="227"/>
        <end position="307"/>
    </location>
</feature>
<dbReference type="STRING" id="52770.BSZ40_01330"/>
<gene>
    <name evidence="3" type="ORF">BSZ40_01330</name>
</gene>
<evidence type="ECO:0000313" key="3">
    <source>
        <dbReference type="EMBL" id="OKL52775.1"/>
    </source>
</evidence>
<proteinExistence type="predicted"/>
<dbReference type="AlphaFoldDB" id="A0A1Q5PZA4"/>
<feature type="compositionally biased region" description="Pro residues" evidence="1">
    <location>
        <begin position="282"/>
        <end position="295"/>
    </location>
</feature>